<evidence type="ECO:0000259" key="14">
    <source>
        <dbReference type="PROSITE" id="PS50980"/>
    </source>
</evidence>
<dbReference type="SUPFAM" id="SSF52096">
    <property type="entry name" value="ClpP/crotonase"/>
    <property type="match status" value="2"/>
</dbReference>
<feature type="domain" description="Biotin carboxylation" evidence="13">
    <location>
        <begin position="3"/>
        <end position="457"/>
    </location>
</feature>
<keyword evidence="4" id="KW-0436">Ligase</keyword>
<dbReference type="Pfam" id="PF02786">
    <property type="entry name" value="CPSase_L_D2"/>
    <property type="match status" value="1"/>
</dbReference>
<dbReference type="RefSeq" id="WP_203895751.1">
    <property type="nucleotide sequence ID" value="NZ_BOOH01000075.1"/>
</dbReference>
<evidence type="ECO:0000256" key="3">
    <source>
        <dbReference type="ARBA" id="ARBA00013058"/>
    </source>
</evidence>
<feature type="domain" description="Lipoyl-binding" evidence="11">
    <location>
        <begin position="492"/>
        <end position="570"/>
    </location>
</feature>
<dbReference type="InterPro" id="IPR011763">
    <property type="entry name" value="COA_CT_C"/>
</dbReference>
<evidence type="ECO:0000259" key="11">
    <source>
        <dbReference type="PROSITE" id="PS50968"/>
    </source>
</evidence>
<dbReference type="InterPro" id="IPR000089">
    <property type="entry name" value="Biotin_lipoyl"/>
</dbReference>
<dbReference type="PROSITE" id="PS50975">
    <property type="entry name" value="ATP_GRASP"/>
    <property type="match status" value="1"/>
</dbReference>
<dbReference type="Pfam" id="PF00289">
    <property type="entry name" value="Biotin_carb_N"/>
    <property type="match status" value="1"/>
</dbReference>
<dbReference type="GO" id="GO:2001295">
    <property type="term" value="P:malonyl-CoA biosynthetic process"/>
    <property type="evidence" value="ECO:0007669"/>
    <property type="project" value="UniProtKB-UniPathway"/>
</dbReference>
<keyword evidence="5 9" id="KW-0547">Nucleotide-binding</keyword>
<organism evidence="16 17">
    <name type="scientific">Planobispora longispora</name>
    <dbReference type="NCBI Taxonomy" id="28887"/>
    <lineage>
        <taxon>Bacteria</taxon>
        <taxon>Bacillati</taxon>
        <taxon>Actinomycetota</taxon>
        <taxon>Actinomycetes</taxon>
        <taxon>Streptosporangiales</taxon>
        <taxon>Streptosporangiaceae</taxon>
        <taxon>Planobispora</taxon>
    </lineage>
</organism>
<proteinExistence type="predicted"/>
<dbReference type="InterPro" id="IPR005479">
    <property type="entry name" value="CPAse_ATP-bd"/>
</dbReference>
<dbReference type="InterPro" id="IPR013815">
    <property type="entry name" value="ATP_grasp_subdomain_1"/>
</dbReference>
<name>A0A8J3RVD0_9ACTN</name>
<keyword evidence="17" id="KW-1185">Reference proteome</keyword>
<dbReference type="GO" id="GO:0005524">
    <property type="term" value="F:ATP binding"/>
    <property type="evidence" value="ECO:0007669"/>
    <property type="project" value="UniProtKB-UniRule"/>
</dbReference>
<evidence type="ECO:0000256" key="8">
    <source>
        <dbReference type="ARBA" id="ARBA00023268"/>
    </source>
</evidence>
<comment type="caution">
    <text evidence="16">The sequence shown here is derived from an EMBL/GenBank/DDBJ whole genome shotgun (WGS) entry which is preliminary data.</text>
</comment>
<dbReference type="InterPro" id="IPR034733">
    <property type="entry name" value="AcCoA_carboxyl_beta"/>
</dbReference>
<evidence type="ECO:0000256" key="6">
    <source>
        <dbReference type="ARBA" id="ARBA00022840"/>
    </source>
</evidence>
<dbReference type="PROSITE" id="PS50989">
    <property type="entry name" value="COA_CT_CTER"/>
    <property type="match status" value="1"/>
</dbReference>
<dbReference type="UniPathway" id="UPA00655">
    <property type="reaction ID" value="UER00711"/>
</dbReference>
<dbReference type="PROSITE" id="PS00188">
    <property type="entry name" value="BIOTIN"/>
    <property type="match status" value="1"/>
</dbReference>
<dbReference type="InterPro" id="IPR001882">
    <property type="entry name" value="Biotin_BS"/>
</dbReference>
<dbReference type="InterPro" id="IPR011761">
    <property type="entry name" value="ATP-grasp"/>
</dbReference>
<dbReference type="Pfam" id="PF00364">
    <property type="entry name" value="Biotin_lipoyl"/>
    <property type="match status" value="1"/>
</dbReference>
<dbReference type="InterPro" id="IPR029045">
    <property type="entry name" value="ClpP/crotonase-like_dom_sf"/>
</dbReference>
<evidence type="ECO:0000256" key="1">
    <source>
        <dbReference type="ARBA" id="ARBA00001953"/>
    </source>
</evidence>
<dbReference type="SUPFAM" id="SSF52440">
    <property type="entry name" value="PreATP-grasp domain"/>
    <property type="match status" value="1"/>
</dbReference>
<comment type="cofactor">
    <cofactor evidence="1">
        <name>biotin</name>
        <dbReference type="ChEBI" id="CHEBI:57586"/>
    </cofactor>
</comment>
<dbReference type="InterPro" id="IPR011053">
    <property type="entry name" value="Single_hybrid_motif"/>
</dbReference>
<dbReference type="Gene3D" id="2.40.50.100">
    <property type="match status" value="1"/>
</dbReference>
<gene>
    <name evidence="16" type="ORF">Plo01_77840</name>
</gene>
<dbReference type="Pfam" id="PF02785">
    <property type="entry name" value="Biotin_carb_C"/>
    <property type="match status" value="1"/>
</dbReference>
<evidence type="ECO:0000256" key="4">
    <source>
        <dbReference type="ARBA" id="ARBA00022598"/>
    </source>
</evidence>
<keyword evidence="8" id="KW-0511">Multifunctional enzyme</keyword>
<dbReference type="InterPro" id="IPR011762">
    <property type="entry name" value="COA_CT_N"/>
</dbReference>
<dbReference type="Proteomes" id="UP000616724">
    <property type="component" value="Unassembled WGS sequence"/>
</dbReference>
<evidence type="ECO:0000313" key="17">
    <source>
        <dbReference type="Proteomes" id="UP000616724"/>
    </source>
</evidence>
<dbReference type="CDD" id="cd06850">
    <property type="entry name" value="biotinyl_domain"/>
    <property type="match status" value="1"/>
</dbReference>
<sequence length="1106" mass="116300">MHGSPTLFIANRGEVAVRVARAAADLGWHSVAVHSEDDARSPHVLHADETRPLPGRGAAAYLDMEKILGVAVEAGATHLHPGYGFLSESAEFARRCGEAGIVFVGPAAATLEAFGDKAAARALAGRAGVPVVPGTPEAATPELAGAFMDALDGRAVVLKALAGGGGRGIRVVRDRAALAAAHAEAGAEALAASGAGGLYVEAFVEDARHVEVQIVGDGHRVAHLWERDCSVQRRHQKLMEFAPAPALDPALRARLIEAALRLAGEVRYEGLGTVEFLVGPDGAFFFIEVNPRLQVEHTVTEELTGVDLVAAQLRIAAGARLRDLGLEGHLDPSLPPPAASAVQLRVTMESLSPDGRVSVSGGTLRAFEPPGGPGLRVDAFARAGFSPGLGFDTLLAKLVVSRSGSDLPALLRRAARALSEFRIEGVATNIGLLRAVLDQPALRDAQVTTAWLETRLPELLAAAEALPRGRFLPDPAENTAGGADGPSGVPDASEAAVPPGTVAVAAPTSGTVIAVEAGPGAAVRAGQTLAVLEAMKMRFPVEAPVGGRVHGLAVRIGDTVADGRPVLFLEPYGGQEDARDTAAPAPQDLDHVRPALREVRERWELTRDPARPEPVARRHALGHRTARENVAALLDPDSLNEYGAFAVAAQRRRRGEEELLRRTPADGLITGVGTVNADLFGPGAACAVAAYDYTVLAGTQGYNNHRKLDRLVELAGRWRWPLVLFAEGGGGRPGDTDAPWVSALDTTSFVRFAELSGRVPLVGVVNGRCFAGNAALLGCCDVIIATRDSTIGMGGPAMIEGGGLGVHTPEEIGPVSVQAPNGVCDIVVEDEEEAAATARRYLAYFQGDLAGWSCADQRELRFLLPEDRQRVYDVRRVLDTLADTGSVLELRAAFAPGMITALARFEGRPFGVLANDPAVLGGAITAANADKAARFLNLCEAHRLPVLSLVDTPGFMVGPASEREAAVRHVCRLFLRAAKLTVPLFSVTLRKGYGLGAQAMTGGAFHSPALNVAWPTGEFGGMGLEGAVRLSMRRELEAVADPGEREKLFQDMVALAYEQGRAVNVAAHLEIDAVIDPAETREWLGRALRASPVPPLRPEGLFVDSW</sequence>
<evidence type="ECO:0000256" key="10">
    <source>
        <dbReference type="SAM" id="MobiDB-lite"/>
    </source>
</evidence>
<evidence type="ECO:0000313" key="16">
    <source>
        <dbReference type="EMBL" id="GIH81355.1"/>
    </source>
</evidence>
<evidence type="ECO:0000256" key="5">
    <source>
        <dbReference type="ARBA" id="ARBA00022741"/>
    </source>
</evidence>
<evidence type="ECO:0000256" key="7">
    <source>
        <dbReference type="ARBA" id="ARBA00023267"/>
    </source>
</evidence>
<dbReference type="PANTHER" id="PTHR48095:SF5">
    <property type="entry name" value="BLL7292 PROTEIN"/>
    <property type="match status" value="1"/>
</dbReference>
<protein>
    <recommendedName>
        <fullName evidence="3">acetyl-CoA carboxylase</fullName>
        <ecNumber evidence="3">6.4.1.2</ecNumber>
    </recommendedName>
</protein>
<dbReference type="PROSITE" id="PS50979">
    <property type="entry name" value="BC"/>
    <property type="match status" value="1"/>
</dbReference>
<dbReference type="InterPro" id="IPR005482">
    <property type="entry name" value="Biotin_COase_C"/>
</dbReference>
<dbReference type="Pfam" id="PF01039">
    <property type="entry name" value="Carboxyl_trans"/>
    <property type="match status" value="1"/>
</dbReference>
<comment type="pathway">
    <text evidence="2">Lipid metabolism; malonyl-CoA biosynthesis; malonyl-CoA from acetyl-CoA: step 1/1.</text>
</comment>
<dbReference type="Gene3D" id="3.30.1490.20">
    <property type="entry name" value="ATP-grasp fold, A domain"/>
    <property type="match status" value="1"/>
</dbReference>
<evidence type="ECO:0000259" key="13">
    <source>
        <dbReference type="PROSITE" id="PS50979"/>
    </source>
</evidence>
<feature type="domain" description="ATP-grasp" evidence="12">
    <location>
        <begin position="121"/>
        <end position="317"/>
    </location>
</feature>
<dbReference type="SUPFAM" id="SSF51230">
    <property type="entry name" value="Single hybrid motif"/>
    <property type="match status" value="1"/>
</dbReference>
<dbReference type="SUPFAM" id="SSF56059">
    <property type="entry name" value="Glutathione synthetase ATP-binding domain-like"/>
    <property type="match status" value="1"/>
</dbReference>
<evidence type="ECO:0000256" key="2">
    <source>
        <dbReference type="ARBA" id="ARBA00004956"/>
    </source>
</evidence>
<reference evidence="16 17" key="1">
    <citation type="submission" date="2021-01" db="EMBL/GenBank/DDBJ databases">
        <title>Whole genome shotgun sequence of Planobispora longispora NBRC 13918.</title>
        <authorList>
            <person name="Komaki H."/>
            <person name="Tamura T."/>
        </authorList>
    </citation>
    <scope>NUCLEOTIDE SEQUENCE [LARGE SCALE GENOMIC DNA]</scope>
    <source>
        <strain evidence="16 17">NBRC 13918</strain>
    </source>
</reference>
<dbReference type="InterPro" id="IPR051602">
    <property type="entry name" value="ACC_Biotin_Carboxylase"/>
</dbReference>
<dbReference type="PANTHER" id="PTHR48095">
    <property type="entry name" value="PYRUVATE CARBOXYLASE SUBUNIT A"/>
    <property type="match status" value="1"/>
</dbReference>
<feature type="domain" description="CoA carboxyltransferase C-terminal" evidence="15">
    <location>
        <begin position="855"/>
        <end position="1098"/>
    </location>
</feature>
<dbReference type="SUPFAM" id="SSF51246">
    <property type="entry name" value="Rudiment single hybrid motif"/>
    <property type="match status" value="1"/>
</dbReference>
<evidence type="ECO:0000259" key="12">
    <source>
        <dbReference type="PROSITE" id="PS50975"/>
    </source>
</evidence>
<dbReference type="PROSITE" id="PS50980">
    <property type="entry name" value="COA_CT_NTER"/>
    <property type="match status" value="1"/>
</dbReference>
<keyword evidence="7" id="KW-0092">Biotin</keyword>
<dbReference type="Gene3D" id="3.90.226.10">
    <property type="entry name" value="2-enoyl-CoA Hydratase, Chain A, domain 1"/>
    <property type="match status" value="2"/>
</dbReference>
<dbReference type="PROSITE" id="PS00867">
    <property type="entry name" value="CPSASE_2"/>
    <property type="match status" value="1"/>
</dbReference>
<keyword evidence="6 9" id="KW-0067">ATP-binding</keyword>
<evidence type="ECO:0000259" key="15">
    <source>
        <dbReference type="PROSITE" id="PS50989"/>
    </source>
</evidence>
<dbReference type="PROSITE" id="PS50968">
    <property type="entry name" value="BIOTINYL_LIPOYL"/>
    <property type="match status" value="1"/>
</dbReference>
<accession>A0A8J3RVD0</accession>
<feature type="region of interest" description="Disordered" evidence="10">
    <location>
        <begin position="471"/>
        <end position="495"/>
    </location>
</feature>
<dbReference type="GO" id="GO:0046872">
    <property type="term" value="F:metal ion binding"/>
    <property type="evidence" value="ECO:0007669"/>
    <property type="project" value="InterPro"/>
</dbReference>
<dbReference type="InterPro" id="IPR005481">
    <property type="entry name" value="BC-like_N"/>
</dbReference>
<dbReference type="InterPro" id="IPR011764">
    <property type="entry name" value="Biotin_carboxylation_dom"/>
</dbReference>
<dbReference type="EMBL" id="BOOH01000075">
    <property type="protein sequence ID" value="GIH81355.1"/>
    <property type="molecule type" value="Genomic_DNA"/>
</dbReference>
<dbReference type="SMART" id="SM00878">
    <property type="entry name" value="Biotin_carb_C"/>
    <property type="match status" value="1"/>
</dbReference>
<feature type="domain" description="CoA carboxyltransferase N-terminal" evidence="14">
    <location>
        <begin position="589"/>
        <end position="857"/>
    </location>
</feature>
<dbReference type="Gene3D" id="3.40.50.20">
    <property type="match status" value="1"/>
</dbReference>
<dbReference type="EC" id="6.4.1.2" evidence="3"/>
<dbReference type="InterPro" id="IPR016185">
    <property type="entry name" value="PreATP-grasp_dom_sf"/>
</dbReference>
<dbReference type="GO" id="GO:0003989">
    <property type="term" value="F:acetyl-CoA carboxylase activity"/>
    <property type="evidence" value="ECO:0007669"/>
    <property type="project" value="UniProtKB-EC"/>
</dbReference>
<dbReference type="InterPro" id="IPR011054">
    <property type="entry name" value="Rudment_hybrid_motif"/>
</dbReference>
<dbReference type="AlphaFoldDB" id="A0A8J3RVD0"/>
<evidence type="ECO:0000256" key="9">
    <source>
        <dbReference type="PROSITE-ProRule" id="PRU00409"/>
    </source>
</evidence>
<dbReference type="Gene3D" id="3.30.470.20">
    <property type="entry name" value="ATP-grasp fold, B domain"/>
    <property type="match status" value="1"/>
</dbReference>